<accession>A0A0F9MC30</accession>
<gene>
    <name evidence="1" type="ORF">LCGC14_1402520</name>
</gene>
<sequence length="52" mass="6207">MKIEIDYIKNGWIVKHDVTDGIWDDQVFFKTINQASAYAKKILEKYRSWQDG</sequence>
<evidence type="ECO:0000313" key="1">
    <source>
        <dbReference type="EMBL" id="KKM74210.1"/>
    </source>
</evidence>
<dbReference type="EMBL" id="LAZR01009176">
    <property type="protein sequence ID" value="KKM74210.1"/>
    <property type="molecule type" value="Genomic_DNA"/>
</dbReference>
<reference evidence="1" key="1">
    <citation type="journal article" date="2015" name="Nature">
        <title>Complex archaea that bridge the gap between prokaryotes and eukaryotes.</title>
        <authorList>
            <person name="Spang A."/>
            <person name="Saw J.H."/>
            <person name="Jorgensen S.L."/>
            <person name="Zaremba-Niedzwiedzka K."/>
            <person name="Martijn J."/>
            <person name="Lind A.E."/>
            <person name="van Eijk R."/>
            <person name="Schleper C."/>
            <person name="Guy L."/>
            <person name="Ettema T.J."/>
        </authorList>
    </citation>
    <scope>NUCLEOTIDE SEQUENCE</scope>
</reference>
<comment type="caution">
    <text evidence="1">The sequence shown here is derived from an EMBL/GenBank/DDBJ whole genome shotgun (WGS) entry which is preliminary data.</text>
</comment>
<dbReference type="AlphaFoldDB" id="A0A0F9MC30"/>
<evidence type="ECO:0008006" key="2">
    <source>
        <dbReference type="Google" id="ProtNLM"/>
    </source>
</evidence>
<name>A0A0F9MC30_9ZZZZ</name>
<organism evidence="1">
    <name type="scientific">marine sediment metagenome</name>
    <dbReference type="NCBI Taxonomy" id="412755"/>
    <lineage>
        <taxon>unclassified sequences</taxon>
        <taxon>metagenomes</taxon>
        <taxon>ecological metagenomes</taxon>
    </lineage>
</organism>
<proteinExistence type="predicted"/>
<protein>
    <recommendedName>
        <fullName evidence="2">Phage protein</fullName>
    </recommendedName>
</protein>